<feature type="transmembrane region" description="Helical" evidence="5">
    <location>
        <begin position="410"/>
        <end position="430"/>
    </location>
</feature>
<evidence type="ECO:0000256" key="5">
    <source>
        <dbReference type="SAM" id="Phobius"/>
    </source>
</evidence>
<feature type="transmembrane region" description="Helical" evidence="5">
    <location>
        <begin position="168"/>
        <end position="189"/>
    </location>
</feature>
<keyword evidence="9" id="KW-1185">Reference proteome</keyword>
<evidence type="ECO:0000259" key="7">
    <source>
        <dbReference type="Pfam" id="PF19358"/>
    </source>
</evidence>
<evidence type="ECO:0000256" key="3">
    <source>
        <dbReference type="ARBA" id="ARBA00022989"/>
    </source>
</evidence>
<sequence>MLDAALFLTVMGMFLLGLRRPFIWVLAYLYIDILAPQKIGWTLTPMLPISLIAFLLAFAGWAISDPKAETKFTLRQGILCALLVYCFMTLQWADFPEDAARKWEWVWKALVFAIFLPVTLITRLRIEAAALILVLTAGAIIISAGMKTALGGGGYENLYLFVNDNSNIYESSTLATVSIALIPIILWFTRHGTIFRPDWRVKTFAGLLIFSCLLIPIGTEARTGLLCIGVLGVLMLRDVKNRLMYLLAAGALGLMALPFLPASYYERMATLGAVDSDQSASTRMQVWMWTLDYAAENPLGGGFDAYRSNSFTYQMPVTREEGGALVTEIQEVTDSGRAFHSSFFEMLGEQGWPGLILWLSLHALGLVQMEAIRRRWRDRENLAEQWQAPLASALQFSNIIYLVGAAFQGIAYQPVFLMLIGFQIGLSTYCRKRDSARVEAERKALREARRMAASAKPAMP</sequence>
<evidence type="ECO:0000259" key="6">
    <source>
        <dbReference type="Pfam" id="PF04932"/>
    </source>
</evidence>
<dbReference type="PANTHER" id="PTHR37422">
    <property type="entry name" value="TEICHURONIC ACID BIOSYNTHESIS PROTEIN TUAE"/>
    <property type="match status" value="1"/>
</dbReference>
<evidence type="ECO:0000313" key="9">
    <source>
        <dbReference type="Proteomes" id="UP000755104"/>
    </source>
</evidence>
<comment type="subcellular location">
    <subcellularLocation>
        <location evidence="1">Membrane</location>
        <topology evidence="1">Multi-pass membrane protein</topology>
    </subcellularLocation>
</comment>
<feature type="transmembrane region" description="Helical" evidence="5">
    <location>
        <begin position="129"/>
        <end position="148"/>
    </location>
</feature>
<feature type="domain" description="O-antigen ligase-related" evidence="6">
    <location>
        <begin position="208"/>
        <end position="359"/>
    </location>
</feature>
<proteinExistence type="predicted"/>
<dbReference type="GO" id="GO:0016874">
    <property type="term" value="F:ligase activity"/>
    <property type="evidence" value="ECO:0007669"/>
    <property type="project" value="UniProtKB-KW"/>
</dbReference>
<feature type="transmembrane region" description="Helical" evidence="5">
    <location>
        <begin position="76"/>
        <end position="93"/>
    </location>
</feature>
<feature type="transmembrane region" description="Helical" evidence="5">
    <location>
        <begin position="246"/>
        <end position="265"/>
    </location>
</feature>
<feature type="transmembrane region" description="Helical" evidence="5">
    <location>
        <begin position="105"/>
        <end position="122"/>
    </location>
</feature>
<feature type="transmembrane region" description="Helical" evidence="5">
    <location>
        <begin position="201"/>
        <end position="217"/>
    </location>
</feature>
<keyword evidence="2 5" id="KW-0812">Transmembrane</keyword>
<evidence type="ECO:0000256" key="4">
    <source>
        <dbReference type="ARBA" id="ARBA00023136"/>
    </source>
</evidence>
<dbReference type="InterPro" id="IPR051533">
    <property type="entry name" value="WaaL-like"/>
</dbReference>
<dbReference type="InterPro" id="IPR045979">
    <property type="entry name" value="DUF5935"/>
</dbReference>
<dbReference type="Proteomes" id="UP000755104">
    <property type="component" value="Unassembled WGS sequence"/>
</dbReference>
<dbReference type="Pfam" id="PF19358">
    <property type="entry name" value="DUF5935"/>
    <property type="match status" value="1"/>
</dbReference>
<dbReference type="InterPro" id="IPR007016">
    <property type="entry name" value="O-antigen_ligase-rel_domated"/>
</dbReference>
<evidence type="ECO:0000313" key="8">
    <source>
        <dbReference type="EMBL" id="MBX7481801.1"/>
    </source>
</evidence>
<keyword evidence="4 5" id="KW-0472">Membrane</keyword>
<reference evidence="8 9" key="1">
    <citation type="submission" date="2021-08" db="EMBL/GenBank/DDBJ databases">
        <title>Comparative Genomics Analysis of the Genus Qipengyuania Reveals Extensive Genetic Diversity and Metabolic Versatility, Including the Description of Fifteen Novel Species.</title>
        <authorList>
            <person name="Liu Y."/>
        </authorList>
    </citation>
    <scope>NUCLEOTIDE SEQUENCE [LARGE SCALE GENOMIC DNA]</scope>
    <source>
        <strain evidence="8 9">6D47A</strain>
    </source>
</reference>
<dbReference type="RefSeq" id="WP_221556088.1">
    <property type="nucleotide sequence ID" value="NZ_JAIGNO010000002.1"/>
</dbReference>
<feature type="domain" description="DUF5935" evidence="7">
    <location>
        <begin position="1"/>
        <end position="193"/>
    </location>
</feature>
<keyword evidence="8" id="KW-0436">Ligase</keyword>
<protein>
    <submittedName>
        <fullName evidence="8">O-antigen ligase family protein</fullName>
    </submittedName>
</protein>
<name>A0ABS7J694_9SPHN</name>
<dbReference type="EMBL" id="JAIGNO010000002">
    <property type="protein sequence ID" value="MBX7481801.1"/>
    <property type="molecule type" value="Genomic_DNA"/>
</dbReference>
<accession>A0ABS7J694</accession>
<gene>
    <name evidence="8" type="ORF">K3174_04610</name>
</gene>
<keyword evidence="3 5" id="KW-1133">Transmembrane helix</keyword>
<dbReference type="Pfam" id="PF04932">
    <property type="entry name" value="Wzy_C"/>
    <property type="match status" value="1"/>
</dbReference>
<organism evidence="8 9">
    <name type="scientific">Qipengyuania qiaonensis</name>
    <dbReference type="NCBI Taxonomy" id="2867240"/>
    <lineage>
        <taxon>Bacteria</taxon>
        <taxon>Pseudomonadati</taxon>
        <taxon>Pseudomonadota</taxon>
        <taxon>Alphaproteobacteria</taxon>
        <taxon>Sphingomonadales</taxon>
        <taxon>Erythrobacteraceae</taxon>
        <taxon>Qipengyuania</taxon>
    </lineage>
</organism>
<dbReference type="PANTHER" id="PTHR37422:SF13">
    <property type="entry name" value="LIPOPOLYSACCHARIDE BIOSYNTHESIS PROTEIN PA4999-RELATED"/>
    <property type="match status" value="1"/>
</dbReference>
<evidence type="ECO:0000256" key="1">
    <source>
        <dbReference type="ARBA" id="ARBA00004141"/>
    </source>
</evidence>
<comment type="caution">
    <text evidence="8">The sequence shown here is derived from an EMBL/GenBank/DDBJ whole genome shotgun (WGS) entry which is preliminary data.</text>
</comment>
<feature type="transmembrane region" description="Helical" evidence="5">
    <location>
        <begin position="43"/>
        <end position="64"/>
    </location>
</feature>
<evidence type="ECO:0000256" key="2">
    <source>
        <dbReference type="ARBA" id="ARBA00022692"/>
    </source>
</evidence>